<sequence>MSASALTGRTLTPAQSEDDHEQVAKPKPSAVADNKPAKTKPTHRALTGRTLTPAQSEDDHEQVVKPKPSAVADNKPAKTKPTHGKDGDEEEETSTSVTRQQAACRARNDDAGNAIADTAPVPTGKLVMRTRWMRLRTVRAEQGSWRSSTRRTPPNRTHC</sequence>
<feature type="region of interest" description="Disordered" evidence="1">
    <location>
        <begin position="1"/>
        <end position="118"/>
    </location>
</feature>
<gene>
    <name evidence="2" type="ORF">BDY17DRAFT_145244</name>
</gene>
<keyword evidence="3" id="KW-1185">Reference proteome</keyword>
<dbReference type="RefSeq" id="XP_033589884.1">
    <property type="nucleotide sequence ID" value="XM_033729561.1"/>
</dbReference>
<feature type="region of interest" description="Disordered" evidence="1">
    <location>
        <begin position="139"/>
        <end position="159"/>
    </location>
</feature>
<dbReference type="GeneID" id="54470563"/>
<feature type="compositionally biased region" description="Polar residues" evidence="1">
    <location>
        <begin position="1"/>
        <end position="15"/>
    </location>
</feature>
<dbReference type="AlphaFoldDB" id="A0A6A6PUF2"/>
<name>A0A6A6PUF2_9PEZI</name>
<reference evidence="2" key="1">
    <citation type="journal article" date="2020" name="Stud. Mycol.">
        <title>101 Dothideomycetes genomes: a test case for predicting lifestyles and emergence of pathogens.</title>
        <authorList>
            <person name="Haridas S."/>
            <person name="Albert R."/>
            <person name="Binder M."/>
            <person name="Bloem J."/>
            <person name="Labutti K."/>
            <person name="Salamov A."/>
            <person name="Andreopoulos B."/>
            <person name="Baker S."/>
            <person name="Barry K."/>
            <person name="Bills G."/>
            <person name="Bluhm B."/>
            <person name="Cannon C."/>
            <person name="Castanera R."/>
            <person name="Culley D."/>
            <person name="Daum C."/>
            <person name="Ezra D."/>
            <person name="Gonzalez J."/>
            <person name="Henrissat B."/>
            <person name="Kuo A."/>
            <person name="Liang C."/>
            <person name="Lipzen A."/>
            <person name="Lutzoni F."/>
            <person name="Magnuson J."/>
            <person name="Mondo S."/>
            <person name="Nolan M."/>
            <person name="Ohm R."/>
            <person name="Pangilinan J."/>
            <person name="Park H.-J."/>
            <person name="Ramirez L."/>
            <person name="Alfaro M."/>
            <person name="Sun H."/>
            <person name="Tritt A."/>
            <person name="Yoshinaga Y."/>
            <person name="Zwiers L.-H."/>
            <person name="Turgeon B."/>
            <person name="Goodwin S."/>
            <person name="Spatafora J."/>
            <person name="Crous P."/>
            <person name="Grigoriev I."/>
        </authorList>
    </citation>
    <scope>NUCLEOTIDE SEQUENCE</scope>
    <source>
        <strain evidence="2">CBS 113389</strain>
    </source>
</reference>
<accession>A0A6A6PUF2</accession>
<evidence type="ECO:0000256" key="1">
    <source>
        <dbReference type="SAM" id="MobiDB-lite"/>
    </source>
</evidence>
<dbReference type="Proteomes" id="UP000799767">
    <property type="component" value="Unassembled WGS sequence"/>
</dbReference>
<dbReference type="EMBL" id="MU001635">
    <property type="protein sequence ID" value="KAF2483314.1"/>
    <property type="molecule type" value="Genomic_DNA"/>
</dbReference>
<protein>
    <submittedName>
        <fullName evidence="2">Uncharacterized protein</fullName>
    </submittedName>
</protein>
<feature type="compositionally biased region" description="Low complexity" evidence="1">
    <location>
        <begin position="146"/>
        <end position="159"/>
    </location>
</feature>
<evidence type="ECO:0000313" key="3">
    <source>
        <dbReference type="Proteomes" id="UP000799767"/>
    </source>
</evidence>
<organism evidence="2 3">
    <name type="scientific">Neohortaea acidophila</name>
    <dbReference type="NCBI Taxonomy" id="245834"/>
    <lineage>
        <taxon>Eukaryota</taxon>
        <taxon>Fungi</taxon>
        <taxon>Dikarya</taxon>
        <taxon>Ascomycota</taxon>
        <taxon>Pezizomycotina</taxon>
        <taxon>Dothideomycetes</taxon>
        <taxon>Dothideomycetidae</taxon>
        <taxon>Mycosphaerellales</taxon>
        <taxon>Teratosphaeriaceae</taxon>
        <taxon>Neohortaea</taxon>
    </lineage>
</organism>
<evidence type="ECO:0000313" key="2">
    <source>
        <dbReference type="EMBL" id="KAF2483314.1"/>
    </source>
</evidence>
<proteinExistence type="predicted"/>